<dbReference type="EMBL" id="NOJZ02000006">
    <property type="protein sequence ID" value="RDY24056.1"/>
    <property type="molecule type" value="Genomic_DNA"/>
</dbReference>
<protein>
    <submittedName>
        <fullName evidence="1">Uncharacterized protein</fullName>
    </submittedName>
</protein>
<evidence type="ECO:0000313" key="2">
    <source>
        <dbReference type="Proteomes" id="UP000243494"/>
    </source>
</evidence>
<name>A0A371IU94_9FIRM</name>
<dbReference type="OrthoDB" id="1756720at2"/>
<organism evidence="1 2">
    <name type="scientific">Romboutsia maritimum</name>
    <dbReference type="NCBI Taxonomy" id="2020948"/>
    <lineage>
        <taxon>Bacteria</taxon>
        <taxon>Bacillati</taxon>
        <taxon>Bacillota</taxon>
        <taxon>Clostridia</taxon>
        <taxon>Peptostreptococcales</taxon>
        <taxon>Peptostreptococcaceae</taxon>
        <taxon>Romboutsia</taxon>
    </lineage>
</organism>
<proteinExistence type="predicted"/>
<sequence>MESRGKKDNLKRMILDMAHKEIENSVSQKGAKKYFEGNVDKIIKENIKMLNQGIGMNRVYSKILKSGSNQDNIHLVAKNIKKEELFKSKNELVKFARYLGINVNMKNSYNQVLRKVSNHIYSNRSVYAKKYMYYRHGNEEYILEPEKIKNDLIESYKSKTREDMGSIAKLLDIKVEEEDGAEDIRKKVINYIIKEKLSKRSK</sequence>
<gene>
    <name evidence="1" type="ORF">CHF27_005590</name>
</gene>
<keyword evidence="2" id="KW-1185">Reference proteome</keyword>
<reference evidence="1 2" key="1">
    <citation type="journal article" date="2017" name="Genome Announc.">
        <title>Draft Genome Sequence of Romboutsia maritimum sp. nov. Strain CCRI-22766(T), Isolated from Coastal Estuarine Mud.</title>
        <authorList>
            <person name="Maheux A.F."/>
            <person name="Boudreau D.K."/>
            <person name="Berube E."/>
            <person name="Boissinot M."/>
            <person name="Raymond F."/>
            <person name="Brodeur S."/>
            <person name="Corbeil J."/>
            <person name="Brightwell G."/>
            <person name="Broda D."/>
            <person name="Omar R.F."/>
            <person name="Bergeron M.G."/>
        </authorList>
    </citation>
    <scope>NUCLEOTIDE SEQUENCE [LARGE SCALE GENOMIC DNA]</scope>
    <source>
        <strain evidence="1 2">CCRI-22766</strain>
    </source>
</reference>
<dbReference type="AlphaFoldDB" id="A0A371IU94"/>
<comment type="caution">
    <text evidence="1">The sequence shown here is derived from an EMBL/GenBank/DDBJ whole genome shotgun (WGS) entry which is preliminary data.</text>
</comment>
<accession>A0A371IU94</accession>
<evidence type="ECO:0000313" key="1">
    <source>
        <dbReference type="EMBL" id="RDY24056.1"/>
    </source>
</evidence>
<dbReference type="Proteomes" id="UP000243494">
    <property type="component" value="Unassembled WGS sequence"/>
</dbReference>
<dbReference type="RefSeq" id="WP_095405682.1">
    <property type="nucleotide sequence ID" value="NZ_NOJZ02000006.1"/>
</dbReference>